<organism evidence="3 4">
    <name type="scientific">Heliocybe sulcata</name>
    <dbReference type="NCBI Taxonomy" id="5364"/>
    <lineage>
        <taxon>Eukaryota</taxon>
        <taxon>Fungi</taxon>
        <taxon>Dikarya</taxon>
        <taxon>Basidiomycota</taxon>
        <taxon>Agaricomycotina</taxon>
        <taxon>Agaricomycetes</taxon>
        <taxon>Gloeophyllales</taxon>
        <taxon>Gloeophyllaceae</taxon>
        <taxon>Heliocybe</taxon>
    </lineage>
</organism>
<dbReference type="OrthoDB" id="3270165at2759"/>
<gene>
    <name evidence="3" type="ORF">OE88DRAFT_1724571</name>
</gene>
<sequence>MDMDYAAIIGVVACVDELREITGTTAFLSMERVKESPQVIVAPHAVWNDLESFFWVIVYIVVRHTDTDGTMPITRIVDIFHSGYIGERRRFVETSLGITTVKDHPRLVQCLKNLATLVESHYKLATLDPDLIALVLQSQPDKWYLLNDHQAFLKTVQEHLDADDWPDPDIKARQFIIGTAPSMNSLDEAIRVLQRSIGTSKGSEGKRKQEVEGEEGSTVKRARQDGTAALHDALEEDPDDFDDVYADEDDA</sequence>
<evidence type="ECO:0000313" key="3">
    <source>
        <dbReference type="EMBL" id="TFK52758.1"/>
    </source>
</evidence>
<dbReference type="STRING" id="5364.A0A5C3N9X0"/>
<dbReference type="AlphaFoldDB" id="A0A5C3N9X0"/>
<feature type="region of interest" description="Disordered" evidence="1">
    <location>
        <begin position="198"/>
        <end position="251"/>
    </location>
</feature>
<feature type="domain" description="Fungal-type protein kinase" evidence="2">
    <location>
        <begin position="2"/>
        <end position="61"/>
    </location>
</feature>
<feature type="compositionally biased region" description="Acidic residues" evidence="1">
    <location>
        <begin position="234"/>
        <end position="251"/>
    </location>
</feature>
<keyword evidence="4" id="KW-1185">Reference proteome</keyword>
<dbReference type="Pfam" id="PF17667">
    <property type="entry name" value="Pkinase_fungal"/>
    <property type="match status" value="1"/>
</dbReference>
<dbReference type="Proteomes" id="UP000305948">
    <property type="component" value="Unassembled WGS sequence"/>
</dbReference>
<evidence type="ECO:0000259" key="2">
    <source>
        <dbReference type="Pfam" id="PF17667"/>
    </source>
</evidence>
<reference evidence="3 4" key="1">
    <citation type="journal article" date="2019" name="Nat. Ecol. Evol.">
        <title>Megaphylogeny resolves global patterns of mushroom evolution.</title>
        <authorList>
            <person name="Varga T."/>
            <person name="Krizsan K."/>
            <person name="Foldi C."/>
            <person name="Dima B."/>
            <person name="Sanchez-Garcia M."/>
            <person name="Sanchez-Ramirez S."/>
            <person name="Szollosi G.J."/>
            <person name="Szarkandi J.G."/>
            <person name="Papp V."/>
            <person name="Albert L."/>
            <person name="Andreopoulos W."/>
            <person name="Angelini C."/>
            <person name="Antonin V."/>
            <person name="Barry K.W."/>
            <person name="Bougher N.L."/>
            <person name="Buchanan P."/>
            <person name="Buyck B."/>
            <person name="Bense V."/>
            <person name="Catcheside P."/>
            <person name="Chovatia M."/>
            <person name="Cooper J."/>
            <person name="Damon W."/>
            <person name="Desjardin D."/>
            <person name="Finy P."/>
            <person name="Geml J."/>
            <person name="Haridas S."/>
            <person name="Hughes K."/>
            <person name="Justo A."/>
            <person name="Karasinski D."/>
            <person name="Kautmanova I."/>
            <person name="Kiss B."/>
            <person name="Kocsube S."/>
            <person name="Kotiranta H."/>
            <person name="LaButti K.M."/>
            <person name="Lechner B.E."/>
            <person name="Liimatainen K."/>
            <person name="Lipzen A."/>
            <person name="Lukacs Z."/>
            <person name="Mihaltcheva S."/>
            <person name="Morgado L.N."/>
            <person name="Niskanen T."/>
            <person name="Noordeloos M.E."/>
            <person name="Ohm R.A."/>
            <person name="Ortiz-Santana B."/>
            <person name="Ovrebo C."/>
            <person name="Racz N."/>
            <person name="Riley R."/>
            <person name="Savchenko A."/>
            <person name="Shiryaev A."/>
            <person name="Soop K."/>
            <person name="Spirin V."/>
            <person name="Szebenyi C."/>
            <person name="Tomsovsky M."/>
            <person name="Tulloss R.E."/>
            <person name="Uehling J."/>
            <person name="Grigoriev I.V."/>
            <person name="Vagvolgyi C."/>
            <person name="Papp T."/>
            <person name="Martin F.M."/>
            <person name="Miettinen O."/>
            <person name="Hibbett D.S."/>
            <person name="Nagy L.G."/>
        </authorList>
    </citation>
    <scope>NUCLEOTIDE SEQUENCE [LARGE SCALE GENOMIC DNA]</scope>
    <source>
        <strain evidence="3 4">OMC1185</strain>
    </source>
</reference>
<accession>A0A5C3N9X0</accession>
<name>A0A5C3N9X0_9AGAM</name>
<dbReference type="InterPro" id="IPR040976">
    <property type="entry name" value="Pkinase_fungal"/>
</dbReference>
<dbReference type="EMBL" id="ML213508">
    <property type="protein sequence ID" value="TFK52758.1"/>
    <property type="molecule type" value="Genomic_DNA"/>
</dbReference>
<evidence type="ECO:0000256" key="1">
    <source>
        <dbReference type="SAM" id="MobiDB-lite"/>
    </source>
</evidence>
<protein>
    <recommendedName>
        <fullName evidence="2">Fungal-type protein kinase domain-containing protein</fullName>
    </recommendedName>
</protein>
<evidence type="ECO:0000313" key="4">
    <source>
        <dbReference type="Proteomes" id="UP000305948"/>
    </source>
</evidence>
<proteinExistence type="predicted"/>